<evidence type="ECO:0000256" key="2">
    <source>
        <dbReference type="SAM" id="MobiDB-lite"/>
    </source>
</evidence>
<protein>
    <submittedName>
        <fullName evidence="3">Uncharacterized protein</fullName>
    </submittedName>
</protein>
<organism evidence="3 4">
    <name type="scientific">Candidatus Borkfalkia faecipullorum</name>
    <dbReference type="NCBI Taxonomy" id="2838510"/>
    <lineage>
        <taxon>Bacteria</taxon>
        <taxon>Bacillati</taxon>
        <taxon>Bacillota</taxon>
        <taxon>Clostridia</taxon>
        <taxon>Christensenellales</taxon>
        <taxon>Christensenellaceae</taxon>
        <taxon>Candidatus Borkfalkia</taxon>
    </lineage>
</organism>
<evidence type="ECO:0000313" key="4">
    <source>
        <dbReference type="Proteomes" id="UP000824204"/>
    </source>
</evidence>
<sequence length="103" mass="12249">MESEVKRKAIYSDEIDAAKKRLEEKISEIKSVSCKEVTVISPITWNLDEYYILFQDLYTVGVHYHGKDYFASYENERFPKFPSNIPAKPWRKRRKKLNRSGRS</sequence>
<gene>
    <name evidence="3" type="ORF">H9741_01355</name>
</gene>
<feature type="compositionally biased region" description="Basic residues" evidence="2">
    <location>
        <begin position="89"/>
        <end position="103"/>
    </location>
</feature>
<evidence type="ECO:0000256" key="1">
    <source>
        <dbReference type="SAM" id="Coils"/>
    </source>
</evidence>
<dbReference type="Proteomes" id="UP000824204">
    <property type="component" value="Unassembled WGS sequence"/>
</dbReference>
<dbReference type="AlphaFoldDB" id="A0A9D1V6N4"/>
<name>A0A9D1V6N4_9FIRM</name>
<evidence type="ECO:0000313" key="3">
    <source>
        <dbReference type="EMBL" id="HIX07101.1"/>
    </source>
</evidence>
<comment type="caution">
    <text evidence="3">The sequence shown here is derived from an EMBL/GenBank/DDBJ whole genome shotgun (WGS) entry which is preliminary data.</text>
</comment>
<feature type="region of interest" description="Disordered" evidence="2">
    <location>
        <begin position="84"/>
        <end position="103"/>
    </location>
</feature>
<reference evidence="3" key="2">
    <citation type="submission" date="2021-04" db="EMBL/GenBank/DDBJ databases">
        <authorList>
            <person name="Gilroy R."/>
        </authorList>
    </citation>
    <scope>NUCLEOTIDE SEQUENCE</scope>
    <source>
        <strain evidence="3">811</strain>
    </source>
</reference>
<keyword evidence="1" id="KW-0175">Coiled coil</keyword>
<dbReference type="EMBL" id="DXFX01000016">
    <property type="protein sequence ID" value="HIX07101.1"/>
    <property type="molecule type" value="Genomic_DNA"/>
</dbReference>
<accession>A0A9D1V6N4</accession>
<feature type="coiled-coil region" evidence="1">
    <location>
        <begin position="8"/>
        <end position="35"/>
    </location>
</feature>
<reference evidence="3" key="1">
    <citation type="journal article" date="2021" name="PeerJ">
        <title>Extensive microbial diversity within the chicken gut microbiome revealed by metagenomics and culture.</title>
        <authorList>
            <person name="Gilroy R."/>
            <person name="Ravi A."/>
            <person name="Getino M."/>
            <person name="Pursley I."/>
            <person name="Horton D.L."/>
            <person name="Alikhan N.F."/>
            <person name="Baker D."/>
            <person name="Gharbi K."/>
            <person name="Hall N."/>
            <person name="Watson M."/>
            <person name="Adriaenssens E.M."/>
            <person name="Foster-Nyarko E."/>
            <person name="Jarju S."/>
            <person name="Secka A."/>
            <person name="Antonio M."/>
            <person name="Oren A."/>
            <person name="Chaudhuri R.R."/>
            <person name="La Ragione R."/>
            <person name="Hildebrand F."/>
            <person name="Pallen M.J."/>
        </authorList>
    </citation>
    <scope>NUCLEOTIDE SEQUENCE</scope>
    <source>
        <strain evidence="3">811</strain>
    </source>
</reference>
<proteinExistence type="predicted"/>